<keyword evidence="3 7" id="KW-0597">Phosphoprotein</keyword>
<comment type="function">
    <text evidence="7 9">Carrier of the growing fatty acid chain in fatty acid biosynthesis.</text>
</comment>
<accession>A0ABS5CYX4</accession>
<evidence type="ECO:0000313" key="12">
    <source>
        <dbReference type="EMBL" id="MBP5836179.1"/>
    </source>
</evidence>
<keyword evidence="2 7" id="KW-0444">Lipid biosynthesis</keyword>
<evidence type="ECO:0000256" key="1">
    <source>
        <dbReference type="ARBA" id="ARBA00022450"/>
    </source>
</evidence>
<evidence type="ECO:0000256" key="3">
    <source>
        <dbReference type="ARBA" id="ARBA00022553"/>
    </source>
</evidence>
<evidence type="ECO:0000256" key="9">
    <source>
        <dbReference type="RuleBase" id="RU003545"/>
    </source>
</evidence>
<dbReference type="SUPFAM" id="SSF47336">
    <property type="entry name" value="ACP-like"/>
    <property type="match status" value="1"/>
</dbReference>
<name>A0ABS5CYX4_9MOLU</name>
<evidence type="ECO:0000313" key="13">
    <source>
        <dbReference type="Proteomes" id="UP001195571"/>
    </source>
</evidence>
<keyword evidence="1 7" id="KW-0596">Phosphopantetheine</keyword>
<keyword evidence="13" id="KW-1185">Reference proteome</keyword>
<comment type="PTM">
    <text evidence="9">4'-phosphopantetheine is transferred from CoA to a specific serine of apo-ACP by acpS.</text>
</comment>
<comment type="similarity">
    <text evidence="7">Belongs to the acyl carrier protein (ACP) family.</text>
</comment>
<feature type="modified residue" description="O-(pantetheine 4'-phosphoryl)serine" evidence="7">
    <location>
        <position position="35"/>
    </location>
</feature>
<dbReference type="InterPro" id="IPR003231">
    <property type="entry name" value="ACP"/>
</dbReference>
<dbReference type="NCBIfam" id="NF002148">
    <property type="entry name" value="PRK00982.1-2"/>
    <property type="match status" value="1"/>
</dbReference>
<evidence type="ECO:0000256" key="6">
    <source>
        <dbReference type="ARBA" id="ARBA00023160"/>
    </source>
</evidence>
<evidence type="ECO:0000259" key="10">
    <source>
        <dbReference type="PROSITE" id="PS50075"/>
    </source>
</evidence>
<dbReference type="RefSeq" id="WP_203552074.1">
    <property type="nucleotide sequence ID" value="NZ_JACAOD020000002.1"/>
</dbReference>
<evidence type="ECO:0000256" key="8">
    <source>
        <dbReference type="NCBIfam" id="TIGR00517"/>
    </source>
</evidence>
<dbReference type="EMBL" id="JACAOD020000002">
    <property type="protein sequence ID" value="MBP5835810.1"/>
    <property type="molecule type" value="Genomic_DNA"/>
</dbReference>
<dbReference type="PROSITE" id="PS00012">
    <property type="entry name" value="PHOSPHOPANTETHEINE"/>
    <property type="match status" value="1"/>
</dbReference>
<evidence type="ECO:0000256" key="4">
    <source>
        <dbReference type="ARBA" id="ARBA00022832"/>
    </source>
</evidence>
<organism evidence="12 13">
    <name type="scientific">Candidatus Phytoplasma meliae</name>
    <dbReference type="NCBI Taxonomy" id="1848402"/>
    <lineage>
        <taxon>Bacteria</taxon>
        <taxon>Bacillati</taxon>
        <taxon>Mycoplasmatota</taxon>
        <taxon>Mollicutes</taxon>
        <taxon>Acholeplasmatales</taxon>
        <taxon>Acholeplasmataceae</taxon>
        <taxon>Candidatus Phytoplasma</taxon>
        <taxon>16SrXIII (Mexican periwinkle virescence group)</taxon>
    </lineage>
</organism>
<keyword evidence="4 7" id="KW-0276">Fatty acid metabolism</keyword>
<comment type="PTM">
    <text evidence="7">4'-phosphopantetheine is transferred from CoA to a specific serine of apo-ACP by AcpS. This modification is essential for activity because fatty acids are bound in thioester linkage to the sulfhydryl of the prosthetic group.</text>
</comment>
<evidence type="ECO:0000256" key="2">
    <source>
        <dbReference type="ARBA" id="ARBA00022516"/>
    </source>
</evidence>
<dbReference type="InterPro" id="IPR009081">
    <property type="entry name" value="PP-bd_ACP"/>
</dbReference>
<dbReference type="Pfam" id="PF00550">
    <property type="entry name" value="PP-binding"/>
    <property type="match status" value="1"/>
</dbReference>
<keyword evidence="7" id="KW-0963">Cytoplasm</keyword>
<reference evidence="12 13" key="1">
    <citation type="submission" date="2021-04" db="EMBL/GenBank/DDBJ databases">
        <title>Genomic features of Candidatus Phytoplasma meliae isolate ChTYXIII (1SrXIII-G).</title>
        <authorList>
            <person name="Fernandez F.D."/>
            <person name="Conci L.R."/>
        </authorList>
    </citation>
    <scope>NUCLEOTIDE SEQUENCE [LARGE SCALE GENOMIC DNA]</scope>
    <source>
        <strain evidence="12">ChTYXIII-Mo</strain>
    </source>
</reference>
<dbReference type="PROSITE" id="PS50075">
    <property type="entry name" value="CARRIER"/>
    <property type="match status" value="1"/>
</dbReference>
<keyword evidence="5 7" id="KW-0443">Lipid metabolism</keyword>
<protein>
    <recommendedName>
        <fullName evidence="7 8">Acyl carrier protein</fullName>
        <shortName evidence="7">ACP</shortName>
    </recommendedName>
</protein>
<comment type="pathway">
    <text evidence="7 9">Lipid metabolism; fatty acid biosynthesis.</text>
</comment>
<dbReference type="InterPro" id="IPR036736">
    <property type="entry name" value="ACP-like_sf"/>
</dbReference>
<keyword evidence="6 7" id="KW-0275">Fatty acid biosynthesis</keyword>
<feature type="domain" description="Carrier" evidence="10">
    <location>
        <begin position="1"/>
        <end position="75"/>
    </location>
</feature>
<evidence type="ECO:0000256" key="5">
    <source>
        <dbReference type="ARBA" id="ARBA00023098"/>
    </source>
</evidence>
<dbReference type="InterPro" id="IPR006162">
    <property type="entry name" value="Ppantetheine_attach_site"/>
</dbReference>
<dbReference type="Gene3D" id="1.10.1200.10">
    <property type="entry name" value="ACP-like"/>
    <property type="match status" value="1"/>
</dbReference>
<proteinExistence type="inferred from homology"/>
<dbReference type="Proteomes" id="UP001195571">
    <property type="component" value="Unassembled WGS sequence"/>
</dbReference>
<comment type="subcellular location">
    <subcellularLocation>
        <location evidence="7">Cytoplasm</location>
    </subcellularLocation>
</comment>
<dbReference type="PANTHER" id="PTHR20863">
    <property type="entry name" value="ACYL CARRIER PROTEIN"/>
    <property type="match status" value="1"/>
</dbReference>
<gene>
    <name evidence="7 12" type="primary">acpP</name>
    <name evidence="11" type="ORF">CHTY_001020</name>
    <name evidence="12" type="ORF">CHTY_002960</name>
</gene>
<dbReference type="EMBL" id="JACAOD020000015">
    <property type="protein sequence ID" value="MBP5836179.1"/>
    <property type="molecule type" value="Genomic_DNA"/>
</dbReference>
<evidence type="ECO:0000256" key="7">
    <source>
        <dbReference type="HAMAP-Rule" id="MF_01217"/>
    </source>
</evidence>
<dbReference type="HAMAP" id="MF_01217">
    <property type="entry name" value="Acyl_carrier"/>
    <property type="match status" value="1"/>
</dbReference>
<dbReference type="PANTHER" id="PTHR20863:SF76">
    <property type="entry name" value="CARRIER DOMAIN-CONTAINING PROTEIN"/>
    <property type="match status" value="1"/>
</dbReference>
<dbReference type="NCBIfam" id="TIGR00517">
    <property type="entry name" value="acyl_carrier"/>
    <property type="match status" value="1"/>
</dbReference>
<comment type="caution">
    <text evidence="12">The sequence shown here is derived from an EMBL/GenBank/DDBJ whole genome shotgun (WGS) entry which is preliminary data.</text>
</comment>
<evidence type="ECO:0000313" key="11">
    <source>
        <dbReference type="EMBL" id="MBP5835810.1"/>
    </source>
</evidence>
<sequence>MILEKIKTLIATQLSLEPNIITLKTRFKEDLGLDSLDALELAMEVEKIFNISISDVVLQNFKTVEDIVVYITNNTS</sequence>